<dbReference type="Proteomes" id="UP000029228">
    <property type="component" value="Unassembled WGS sequence"/>
</dbReference>
<sequence length="116" mass="13648">MLDSQGELSFGDHYDSRETRLRVIYNIPERSFVLRLTHADFGELDNQIPLEKFRIQVDVPQRYEGDINYWRNGIVMKVDQLNEEQVIEIRARVDVNEEVAPAGDHTMRLDWEAVCL</sequence>
<dbReference type="EMBL" id="BBMR01000003">
    <property type="protein sequence ID" value="GAL19184.1"/>
    <property type="molecule type" value="Genomic_DNA"/>
</dbReference>
<reference evidence="1 2" key="2">
    <citation type="submission" date="2014-09" db="EMBL/GenBank/DDBJ databases">
        <authorList>
            <consortium name="NBRP consortium"/>
            <person name="Sawabe T."/>
            <person name="Meirelles P."/>
            <person name="Nakanishi M."/>
            <person name="Sayaka M."/>
            <person name="Hattori M."/>
            <person name="Ohkuma M."/>
        </authorList>
    </citation>
    <scope>NUCLEOTIDE SEQUENCE [LARGE SCALE GENOMIC DNA]</scope>
    <source>
        <strain evidence="2">JCM19235</strain>
    </source>
</reference>
<evidence type="ECO:0000313" key="1">
    <source>
        <dbReference type="EMBL" id="GAL19184.1"/>
    </source>
</evidence>
<accession>A0A090RY60</accession>
<gene>
    <name evidence="1" type="ORF">JCM19235_2607</name>
</gene>
<name>A0A090RY60_9VIBR</name>
<proteinExistence type="predicted"/>
<reference evidence="1 2" key="1">
    <citation type="submission" date="2014-09" db="EMBL/GenBank/DDBJ databases">
        <title>Vibrio maritimus JCM 19235. (C45) whole genome shotgun sequence.</title>
        <authorList>
            <person name="Sawabe T."/>
            <person name="Meirelles P."/>
            <person name="Nakanishi M."/>
            <person name="Sayaka M."/>
            <person name="Hattori M."/>
            <person name="Ohkuma M."/>
        </authorList>
    </citation>
    <scope>NUCLEOTIDE SEQUENCE [LARGE SCALE GENOMIC DNA]</scope>
    <source>
        <strain evidence="2">JCM19235</strain>
    </source>
</reference>
<protein>
    <submittedName>
        <fullName evidence="1">Uncharacterized protein</fullName>
    </submittedName>
</protein>
<keyword evidence="2" id="KW-1185">Reference proteome</keyword>
<organism evidence="1 2">
    <name type="scientific">Vibrio maritimus</name>
    <dbReference type="NCBI Taxonomy" id="990268"/>
    <lineage>
        <taxon>Bacteria</taxon>
        <taxon>Pseudomonadati</taxon>
        <taxon>Pseudomonadota</taxon>
        <taxon>Gammaproteobacteria</taxon>
        <taxon>Vibrionales</taxon>
        <taxon>Vibrionaceae</taxon>
        <taxon>Vibrio</taxon>
    </lineage>
</organism>
<dbReference type="STRING" id="990268.JCM19235_2607"/>
<comment type="caution">
    <text evidence="1">The sequence shown here is derived from an EMBL/GenBank/DDBJ whole genome shotgun (WGS) entry which is preliminary data.</text>
</comment>
<evidence type="ECO:0000313" key="2">
    <source>
        <dbReference type="Proteomes" id="UP000029228"/>
    </source>
</evidence>
<dbReference type="AlphaFoldDB" id="A0A090RY60"/>